<reference evidence="8" key="2">
    <citation type="submission" date="2020-11" db="EMBL/GenBank/DDBJ databases">
        <authorList>
            <person name="Cecchin M."/>
            <person name="Marcolungo L."/>
            <person name="Rossato M."/>
            <person name="Girolomoni L."/>
            <person name="Cosentino E."/>
            <person name="Cuine S."/>
            <person name="Li-Beisson Y."/>
            <person name="Delledonne M."/>
            <person name="Ballottari M."/>
        </authorList>
    </citation>
    <scope>NUCLEOTIDE SEQUENCE</scope>
    <source>
        <strain evidence="8">211/11P</strain>
        <tissue evidence="8">Whole cell</tissue>
    </source>
</reference>
<evidence type="ECO:0000313" key="8">
    <source>
        <dbReference type="EMBL" id="KAI3430791.1"/>
    </source>
</evidence>
<keyword evidence="4" id="KW-0969">Cilium</keyword>
<dbReference type="GO" id="GO:0031514">
    <property type="term" value="C:motile cilium"/>
    <property type="evidence" value="ECO:0007669"/>
    <property type="project" value="TreeGrafter"/>
</dbReference>
<proteinExistence type="inferred from homology"/>
<keyword evidence="6" id="KW-0966">Cell projection</keyword>
<dbReference type="AlphaFoldDB" id="A0A9D4TPC3"/>
<keyword evidence="5" id="KW-0206">Cytoskeleton</keyword>
<dbReference type="InterPro" id="IPR022088">
    <property type="entry name" value="Intraflagellar_transp_cmplxB"/>
</dbReference>
<protein>
    <submittedName>
        <fullName evidence="8">Uncharacterized protein</fullName>
    </submittedName>
</protein>
<dbReference type="GO" id="GO:0060271">
    <property type="term" value="P:cilium assembly"/>
    <property type="evidence" value="ECO:0007669"/>
    <property type="project" value="TreeGrafter"/>
</dbReference>
<evidence type="ECO:0000256" key="4">
    <source>
        <dbReference type="ARBA" id="ARBA00023069"/>
    </source>
</evidence>
<keyword evidence="3" id="KW-0963">Cytoplasm</keyword>
<dbReference type="GO" id="GO:0030992">
    <property type="term" value="C:intraciliary transport particle B"/>
    <property type="evidence" value="ECO:0007669"/>
    <property type="project" value="TreeGrafter"/>
</dbReference>
<gene>
    <name evidence="8" type="ORF">D9Q98_009203</name>
</gene>
<dbReference type="OrthoDB" id="2119217at2759"/>
<dbReference type="GO" id="GO:0005815">
    <property type="term" value="C:microtubule organizing center"/>
    <property type="evidence" value="ECO:0007669"/>
    <property type="project" value="TreeGrafter"/>
</dbReference>
<name>A0A9D4TPC3_CHLVU</name>
<evidence type="ECO:0000256" key="2">
    <source>
        <dbReference type="ARBA" id="ARBA00007700"/>
    </source>
</evidence>
<evidence type="ECO:0000313" key="9">
    <source>
        <dbReference type="Proteomes" id="UP001055712"/>
    </source>
</evidence>
<reference evidence="8" key="1">
    <citation type="journal article" date="2019" name="Plant J.">
        <title>Chlorella vulgaris genome assembly and annotation reveals the molecular basis for metabolic acclimation to high light conditions.</title>
        <authorList>
            <person name="Cecchin M."/>
            <person name="Marcolungo L."/>
            <person name="Rossato M."/>
            <person name="Girolomoni L."/>
            <person name="Cosentino E."/>
            <person name="Cuine S."/>
            <person name="Li-Beisson Y."/>
            <person name="Delledonne M."/>
            <person name="Ballottari M."/>
        </authorList>
    </citation>
    <scope>NUCLEOTIDE SEQUENCE</scope>
    <source>
        <strain evidence="8">211/11P</strain>
    </source>
</reference>
<accession>A0A9D4TPC3</accession>
<keyword evidence="9" id="KW-1185">Reference proteome</keyword>
<comment type="subcellular location">
    <subcellularLocation>
        <location evidence="1">Cytoplasm</location>
        <location evidence="1">Cytoskeleton</location>
        <location evidence="1">Cilium basal body</location>
    </subcellularLocation>
</comment>
<dbReference type="EMBL" id="SIDB01000007">
    <property type="protein sequence ID" value="KAI3430791.1"/>
    <property type="molecule type" value="Genomic_DNA"/>
</dbReference>
<comment type="similarity">
    <text evidence="2">Belongs to the IFT46 family.</text>
</comment>
<evidence type="ECO:0000256" key="3">
    <source>
        <dbReference type="ARBA" id="ARBA00022490"/>
    </source>
</evidence>
<feature type="region of interest" description="Disordered" evidence="7">
    <location>
        <begin position="1"/>
        <end position="55"/>
    </location>
</feature>
<evidence type="ECO:0000256" key="5">
    <source>
        <dbReference type="ARBA" id="ARBA00023212"/>
    </source>
</evidence>
<organism evidence="8 9">
    <name type="scientific">Chlorella vulgaris</name>
    <name type="common">Green alga</name>
    <dbReference type="NCBI Taxonomy" id="3077"/>
    <lineage>
        <taxon>Eukaryota</taxon>
        <taxon>Viridiplantae</taxon>
        <taxon>Chlorophyta</taxon>
        <taxon>core chlorophytes</taxon>
        <taxon>Trebouxiophyceae</taxon>
        <taxon>Chlorellales</taxon>
        <taxon>Chlorellaceae</taxon>
        <taxon>Chlorella clade</taxon>
        <taxon>Chlorella</taxon>
    </lineage>
</organism>
<sequence length="248" mass="26748">MEDQPASPEHQLGPEYLPQEAFNTQPPAAPQEVPLSTVPGELSAPLPPLEDLPPQFTQPQYTQEAYEAPDPADPLAEQLDIAIQALQARHQLRQQQGVADGGAAVAALGWVPDPSRHPWLLNTWIEHVEALHMADSSAAALAPEVPDLDALMQEWSPAMQAHIASSPLPDPRQDVDLATFARMCCSVLDLQPPPTNSSTPGGALRSLVHCLHSMFALYLEFRFNPAFQHREVFGEEGLGAASATAGGR</sequence>
<evidence type="ECO:0000256" key="6">
    <source>
        <dbReference type="ARBA" id="ARBA00023273"/>
    </source>
</evidence>
<dbReference type="GO" id="GO:0042073">
    <property type="term" value="P:intraciliary transport"/>
    <property type="evidence" value="ECO:0007669"/>
    <property type="project" value="InterPro"/>
</dbReference>
<comment type="caution">
    <text evidence="8">The sequence shown here is derived from an EMBL/GenBank/DDBJ whole genome shotgun (WGS) entry which is preliminary data.</text>
</comment>
<dbReference type="PANTHER" id="PTHR13376:SF0">
    <property type="entry name" value="INTRAFLAGELLAR TRANSPORT PROTEIN 46 HOMOLOG"/>
    <property type="match status" value="1"/>
</dbReference>
<evidence type="ECO:0000256" key="1">
    <source>
        <dbReference type="ARBA" id="ARBA00004120"/>
    </source>
</evidence>
<dbReference type="Proteomes" id="UP001055712">
    <property type="component" value="Unassembled WGS sequence"/>
</dbReference>
<evidence type="ECO:0000256" key="7">
    <source>
        <dbReference type="SAM" id="MobiDB-lite"/>
    </source>
</evidence>
<dbReference type="Pfam" id="PF12317">
    <property type="entry name" value="IFT46_B_C"/>
    <property type="match status" value="1"/>
</dbReference>
<dbReference type="PANTHER" id="PTHR13376">
    <property type="entry name" value="INTRAFLAGELLAR TRANSPORT PROTEIN 46 HOMOLOG"/>
    <property type="match status" value="1"/>
</dbReference>